<reference evidence="1 2" key="1">
    <citation type="journal article" date="2023" name="Sci. Data">
        <title>Genome assembly of the Korean intertidal mud-creeper Batillaria attramentaria.</title>
        <authorList>
            <person name="Patra A.K."/>
            <person name="Ho P.T."/>
            <person name="Jun S."/>
            <person name="Lee S.J."/>
            <person name="Kim Y."/>
            <person name="Won Y.J."/>
        </authorList>
    </citation>
    <scope>NUCLEOTIDE SEQUENCE [LARGE SCALE GENOMIC DNA]</scope>
    <source>
        <strain evidence="1">Wonlab-2016</strain>
    </source>
</reference>
<protein>
    <submittedName>
        <fullName evidence="1">Uncharacterized protein</fullName>
    </submittedName>
</protein>
<organism evidence="1 2">
    <name type="scientific">Batillaria attramentaria</name>
    <dbReference type="NCBI Taxonomy" id="370345"/>
    <lineage>
        <taxon>Eukaryota</taxon>
        <taxon>Metazoa</taxon>
        <taxon>Spiralia</taxon>
        <taxon>Lophotrochozoa</taxon>
        <taxon>Mollusca</taxon>
        <taxon>Gastropoda</taxon>
        <taxon>Caenogastropoda</taxon>
        <taxon>Sorbeoconcha</taxon>
        <taxon>Cerithioidea</taxon>
        <taxon>Batillariidae</taxon>
        <taxon>Batillaria</taxon>
    </lineage>
</organism>
<keyword evidence="2" id="KW-1185">Reference proteome</keyword>
<gene>
    <name evidence="1" type="ORF">BaRGS_00037731</name>
</gene>
<dbReference type="AlphaFoldDB" id="A0ABD0J948"/>
<dbReference type="Proteomes" id="UP001519460">
    <property type="component" value="Unassembled WGS sequence"/>
</dbReference>
<evidence type="ECO:0000313" key="1">
    <source>
        <dbReference type="EMBL" id="KAK7465073.1"/>
    </source>
</evidence>
<comment type="caution">
    <text evidence="1">The sequence shown here is derived from an EMBL/GenBank/DDBJ whole genome shotgun (WGS) entry which is preliminary data.</text>
</comment>
<name>A0ABD0J948_9CAEN</name>
<accession>A0ABD0J948</accession>
<dbReference type="EMBL" id="JACVVK020000578">
    <property type="protein sequence ID" value="KAK7465073.1"/>
    <property type="molecule type" value="Genomic_DNA"/>
</dbReference>
<evidence type="ECO:0000313" key="2">
    <source>
        <dbReference type="Proteomes" id="UP001519460"/>
    </source>
</evidence>
<sequence>MKRSSHCAHNSMILTSVHMKNVHHHELSQSTHSFKVEHNMQSMSHSLQDAGSFLCRRCAVWIGLHLYLHFTITRLLTAGPLSPDTPSFSGLTDGTAVRH</sequence>
<proteinExistence type="predicted"/>